<keyword evidence="1" id="KW-0472">Membrane</keyword>
<accession>A0AAD1Y6X5</accession>
<gene>
    <name evidence="2" type="ORF">ECRASSUSDP1_LOCUS27857</name>
</gene>
<reference evidence="2" key="1">
    <citation type="submission" date="2023-07" db="EMBL/GenBank/DDBJ databases">
        <authorList>
            <consortium name="AG Swart"/>
            <person name="Singh M."/>
            <person name="Singh A."/>
            <person name="Seah K."/>
            <person name="Emmerich C."/>
        </authorList>
    </citation>
    <scope>NUCLEOTIDE SEQUENCE</scope>
    <source>
        <strain evidence="2">DP1</strain>
    </source>
</reference>
<name>A0AAD1Y6X5_EUPCR</name>
<sequence length="96" mass="10884">MEKERQGDIPYDYDHINKARDSAGVATYTQYRMANLQYVFKYSQQAFLQGVALGSLYGTYKAFNARSIMKVPIYGVGFGVSYAAFHAVSAFFRNEI</sequence>
<feature type="transmembrane region" description="Helical" evidence="1">
    <location>
        <begin position="71"/>
        <end position="92"/>
    </location>
</feature>
<dbReference type="AlphaFoldDB" id="A0AAD1Y6X5"/>
<evidence type="ECO:0000256" key="1">
    <source>
        <dbReference type="SAM" id="Phobius"/>
    </source>
</evidence>
<evidence type="ECO:0000313" key="2">
    <source>
        <dbReference type="EMBL" id="CAI2386248.1"/>
    </source>
</evidence>
<keyword evidence="3" id="KW-1185">Reference proteome</keyword>
<dbReference type="Proteomes" id="UP001295684">
    <property type="component" value="Unassembled WGS sequence"/>
</dbReference>
<protein>
    <submittedName>
        <fullName evidence="2">Uncharacterized protein</fullName>
    </submittedName>
</protein>
<dbReference type="EMBL" id="CAMPGE010028737">
    <property type="protein sequence ID" value="CAI2386248.1"/>
    <property type="molecule type" value="Genomic_DNA"/>
</dbReference>
<keyword evidence="1" id="KW-0812">Transmembrane</keyword>
<keyword evidence="1" id="KW-1133">Transmembrane helix</keyword>
<proteinExistence type="predicted"/>
<comment type="caution">
    <text evidence="2">The sequence shown here is derived from an EMBL/GenBank/DDBJ whole genome shotgun (WGS) entry which is preliminary data.</text>
</comment>
<organism evidence="2 3">
    <name type="scientific">Euplotes crassus</name>
    <dbReference type="NCBI Taxonomy" id="5936"/>
    <lineage>
        <taxon>Eukaryota</taxon>
        <taxon>Sar</taxon>
        <taxon>Alveolata</taxon>
        <taxon>Ciliophora</taxon>
        <taxon>Intramacronucleata</taxon>
        <taxon>Spirotrichea</taxon>
        <taxon>Hypotrichia</taxon>
        <taxon>Euplotida</taxon>
        <taxon>Euplotidae</taxon>
        <taxon>Moneuplotes</taxon>
    </lineage>
</organism>
<evidence type="ECO:0000313" key="3">
    <source>
        <dbReference type="Proteomes" id="UP001295684"/>
    </source>
</evidence>